<dbReference type="Pfam" id="PF04940">
    <property type="entry name" value="BLUF"/>
    <property type="match status" value="1"/>
</dbReference>
<dbReference type="RefSeq" id="WP_259487670.1">
    <property type="nucleotide sequence ID" value="NZ_JANTEZ010000008.1"/>
</dbReference>
<keyword evidence="3" id="KW-1185">Reference proteome</keyword>
<protein>
    <submittedName>
        <fullName evidence="2">BLUF domain-containing protein</fullName>
    </submittedName>
</protein>
<dbReference type="SMART" id="SM01034">
    <property type="entry name" value="BLUF"/>
    <property type="match status" value="1"/>
</dbReference>
<dbReference type="Proteomes" id="UP001165580">
    <property type="component" value="Unassembled WGS sequence"/>
</dbReference>
<evidence type="ECO:0000313" key="3">
    <source>
        <dbReference type="Proteomes" id="UP001165580"/>
    </source>
</evidence>
<sequence>MGTEQDDVLSIIYSSSATVPFSDDDLVELLKVSRHNNAGSEVTGMLLYRDGRFLQVLEGPEPSVRRRMEVIAGDSRHVDVLVLLEEGLNERRFPDWTMGFVPHEATPPDDIPGYLSAFGLADDDEDSREAARALAELMAWFEDTAKRSV</sequence>
<dbReference type="InterPro" id="IPR036046">
    <property type="entry name" value="Acylphosphatase-like_dom_sf"/>
</dbReference>
<dbReference type="SUPFAM" id="SSF54975">
    <property type="entry name" value="Acylphosphatase/BLUF domain-like"/>
    <property type="match status" value="1"/>
</dbReference>
<evidence type="ECO:0000259" key="1">
    <source>
        <dbReference type="PROSITE" id="PS50925"/>
    </source>
</evidence>
<dbReference type="Gene3D" id="3.30.70.100">
    <property type="match status" value="1"/>
</dbReference>
<reference evidence="2" key="1">
    <citation type="submission" date="2022-08" db="EMBL/GenBank/DDBJ databases">
        <authorList>
            <person name="Deng Y."/>
            <person name="Han X.-F."/>
            <person name="Zhang Y.-Q."/>
        </authorList>
    </citation>
    <scope>NUCLEOTIDE SEQUENCE</scope>
    <source>
        <strain evidence="2">CPCC 205716</strain>
    </source>
</reference>
<dbReference type="EMBL" id="JANTEZ010000008">
    <property type="protein sequence ID" value="MCS5716175.1"/>
    <property type="molecule type" value="Genomic_DNA"/>
</dbReference>
<accession>A0ABT2GLL9</accession>
<dbReference type="InterPro" id="IPR007024">
    <property type="entry name" value="BLUF_domain"/>
</dbReference>
<comment type="caution">
    <text evidence="2">The sequence shown here is derived from an EMBL/GenBank/DDBJ whole genome shotgun (WGS) entry which is preliminary data.</text>
</comment>
<proteinExistence type="predicted"/>
<gene>
    <name evidence="2" type="ORF">NVV95_16635</name>
</gene>
<name>A0ABT2GLL9_9MICO</name>
<evidence type="ECO:0000313" key="2">
    <source>
        <dbReference type="EMBL" id="MCS5716175.1"/>
    </source>
</evidence>
<organism evidence="2 3">
    <name type="scientific">Herbiconiux gentiana</name>
    <dbReference type="NCBI Taxonomy" id="2970912"/>
    <lineage>
        <taxon>Bacteria</taxon>
        <taxon>Bacillati</taxon>
        <taxon>Actinomycetota</taxon>
        <taxon>Actinomycetes</taxon>
        <taxon>Micrococcales</taxon>
        <taxon>Microbacteriaceae</taxon>
        <taxon>Herbiconiux</taxon>
    </lineage>
</organism>
<dbReference type="PROSITE" id="PS50925">
    <property type="entry name" value="BLUF"/>
    <property type="match status" value="1"/>
</dbReference>
<feature type="domain" description="BLUF" evidence="1">
    <location>
        <begin position="8"/>
        <end position="99"/>
    </location>
</feature>